<evidence type="ECO:0000256" key="3">
    <source>
        <dbReference type="ARBA" id="ARBA00022448"/>
    </source>
</evidence>
<feature type="transmembrane region" description="Helical" evidence="8">
    <location>
        <begin position="57"/>
        <end position="80"/>
    </location>
</feature>
<feature type="transmembrane region" description="Helical" evidence="8">
    <location>
        <begin position="92"/>
        <end position="113"/>
    </location>
</feature>
<comment type="caution">
    <text evidence="9">The sequence shown here is derived from an EMBL/GenBank/DDBJ whole genome shotgun (WGS) entry which is preliminary data.</text>
</comment>
<proteinExistence type="inferred from homology"/>
<keyword evidence="6 8" id="KW-1133">Transmembrane helix</keyword>
<dbReference type="EMBL" id="WTVH01000038">
    <property type="protein sequence ID" value="NMF94826.1"/>
    <property type="molecule type" value="Genomic_DNA"/>
</dbReference>
<evidence type="ECO:0000256" key="7">
    <source>
        <dbReference type="ARBA" id="ARBA00023136"/>
    </source>
</evidence>
<keyword evidence="10" id="KW-1185">Reference proteome</keyword>
<feature type="transmembrane region" description="Helical" evidence="8">
    <location>
        <begin position="6"/>
        <end position="23"/>
    </location>
</feature>
<feature type="transmembrane region" description="Helical" evidence="8">
    <location>
        <begin position="119"/>
        <end position="140"/>
    </location>
</feature>
<dbReference type="PANTHER" id="PTHR36838">
    <property type="entry name" value="AUXIN EFFLUX CARRIER FAMILY PROTEIN"/>
    <property type="match status" value="1"/>
</dbReference>
<dbReference type="Proteomes" id="UP000601990">
    <property type="component" value="Unassembled WGS sequence"/>
</dbReference>
<sequence>MLVRIVSILFPLFAITALGYFVGRRMKPDLSHANKLNMDVFIPALVFAALANKDFHIVEFVPLVVATLVIVIGSGVIGWALARSSRIAPKTFVPPIMFNNCGNLGLPLAVLAFGEPALAPAVVMFMVSNLLHFSFGAWLLDHRIKVWTVWKVPSVLATFAGLAVGIAGIAVWPPLMLAIKMLGDVSIPLMLFALGVRLTDANISSIGLGFYGAAARPLVGMLLAYAVMLFIDLPPQQEALLLVFGALPPAVLNYIFAERYHQEPQAVASMVLIGNVAAVVFLPIALAIVLP</sequence>
<comment type="subcellular location">
    <subcellularLocation>
        <location evidence="1">Cell membrane</location>
        <topology evidence="1">Multi-pass membrane protein</topology>
    </subcellularLocation>
</comment>
<feature type="transmembrane region" description="Helical" evidence="8">
    <location>
        <begin position="152"/>
        <end position="172"/>
    </location>
</feature>
<reference evidence="9" key="1">
    <citation type="submission" date="2019-12" db="EMBL/GenBank/DDBJ databases">
        <title>Comparative genomics gives insights into the taxonomy of the Azoarcus-Aromatoleum group and reveals separate origins of nif in the plant-associated Azoarcus and non-plant-associated Aromatoleum sub-groups.</title>
        <authorList>
            <person name="Lafos M."/>
            <person name="Maluk M."/>
            <person name="Batista M."/>
            <person name="Junghare M."/>
            <person name="Carmona M."/>
            <person name="Faoro H."/>
            <person name="Cruz L.M."/>
            <person name="Battistoni F."/>
            <person name="De Souza E."/>
            <person name="Pedrosa F."/>
            <person name="Chen W.-M."/>
            <person name="Poole P.S."/>
            <person name="Dixon R.A."/>
            <person name="James E.K."/>
        </authorList>
    </citation>
    <scope>NUCLEOTIDE SEQUENCE</scope>
    <source>
        <strain evidence="9">U120</strain>
    </source>
</reference>
<dbReference type="InterPro" id="IPR004776">
    <property type="entry name" value="Mem_transp_PIN-like"/>
</dbReference>
<evidence type="ECO:0000256" key="2">
    <source>
        <dbReference type="ARBA" id="ARBA00010145"/>
    </source>
</evidence>
<evidence type="ECO:0000256" key="1">
    <source>
        <dbReference type="ARBA" id="ARBA00004651"/>
    </source>
</evidence>
<feature type="transmembrane region" description="Helical" evidence="8">
    <location>
        <begin position="208"/>
        <end position="233"/>
    </location>
</feature>
<dbReference type="InterPro" id="IPR038770">
    <property type="entry name" value="Na+/solute_symporter_sf"/>
</dbReference>
<keyword evidence="5 8" id="KW-0812">Transmembrane</keyword>
<dbReference type="PANTHER" id="PTHR36838:SF1">
    <property type="entry name" value="SLR1864 PROTEIN"/>
    <property type="match status" value="1"/>
</dbReference>
<keyword evidence="4" id="KW-1003">Cell membrane</keyword>
<feature type="transmembrane region" description="Helical" evidence="8">
    <location>
        <begin position="178"/>
        <end position="196"/>
    </location>
</feature>
<feature type="transmembrane region" description="Helical" evidence="8">
    <location>
        <begin position="239"/>
        <end position="257"/>
    </location>
</feature>
<evidence type="ECO:0000256" key="4">
    <source>
        <dbReference type="ARBA" id="ARBA00022475"/>
    </source>
</evidence>
<keyword evidence="7 8" id="KW-0472">Membrane</keyword>
<protein>
    <submittedName>
        <fullName evidence="9">AEC family transporter</fullName>
    </submittedName>
</protein>
<feature type="transmembrane region" description="Helical" evidence="8">
    <location>
        <begin position="269"/>
        <end position="290"/>
    </location>
</feature>
<evidence type="ECO:0000256" key="6">
    <source>
        <dbReference type="ARBA" id="ARBA00022989"/>
    </source>
</evidence>
<evidence type="ECO:0000313" key="10">
    <source>
        <dbReference type="Proteomes" id="UP000601990"/>
    </source>
</evidence>
<dbReference type="Gene3D" id="1.20.1530.20">
    <property type="match status" value="1"/>
</dbReference>
<evidence type="ECO:0000313" key="9">
    <source>
        <dbReference type="EMBL" id="NMF94826.1"/>
    </source>
</evidence>
<accession>A0ABX1N6B2</accession>
<evidence type="ECO:0000256" key="8">
    <source>
        <dbReference type="SAM" id="Phobius"/>
    </source>
</evidence>
<organism evidence="9 10">
    <name type="scientific">Aromatoleum buckelii</name>
    <dbReference type="NCBI Taxonomy" id="200254"/>
    <lineage>
        <taxon>Bacteria</taxon>
        <taxon>Pseudomonadati</taxon>
        <taxon>Pseudomonadota</taxon>
        <taxon>Betaproteobacteria</taxon>
        <taxon>Rhodocyclales</taxon>
        <taxon>Rhodocyclaceae</taxon>
        <taxon>Aromatoleum</taxon>
    </lineage>
</organism>
<dbReference type="Pfam" id="PF03547">
    <property type="entry name" value="Mem_trans"/>
    <property type="match status" value="2"/>
</dbReference>
<evidence type="ECO:0000256" key="5">
    <source>
        <dbReference type="ARBA" id="ARBA00022692"/>
    </source>
</evidence>
<name>A0ABX1N6B2_9RHOO</name>
<keyword evidence="3" id="KW-0813">Transport</keyword>
<comment type="similarity">
    <text evidence="2">Belongs to the auxin efflux carrier (TC 2.A.69) family.</text>
</comment>
<gene>
    <name evidence="9" type="ORF">GO608_16030</name>
</gene>